<dbReference type="EMBL" id="PDNV01000002">
    <property type="protein sequence ID" value="PLC55314.1"/>
    <property type="molecule type" value="Genomic_DNA"/>
</dbReference>
<evidence type="ECO:0000313" key="4">
    <source>
        <dbReference type="Proteomes" id="UP000234328"/>
    </source>
</evidence>
<accession>A0A2N4UJV4</accession>
<dbReference type="SUPFAM" id="SSF53474">
    <property type="entry name" value="alpha/beta-Hydrolases"/>
    <property type="match status" value="1"/>
</dbReference>
<dbReference type="InterPro" id="IPR029058">
    <property type="entry name" value="AB_hydrolase_fold"/>
</dbReference>
<proteinExistence type="predicted"/>
<keyword evidence="4" id="KW-1185">Reference proteome</keyword>
<evidence type="ECO:0000256" key="1">
    <source>
        <dbReference type="ARBA" id="ARBA00022801"/>
    </source>
</evidence>
<reference evidence="3 4" key="1">
    <citation type="submission" date="2017-10" db="EMBL/GenBank/DDBJ databases">
        <title>Two draft genome sequences of Pusillimonas sp. strains isolated from a nitrate- and radionuclide-contaminated groundwater in Russia.</title>
        <authorList>
            <person name="Grouzdev D.S."/>
            <person name="Tourova T.P."/>
            <person name="Goeva M.A."/>
            <person name="Babich T.L."/>
            <person name="Sokolova D.S."/>
            <person name="Abdullin R."/>
            <person name="Poltaraus A.B."/>
            <person name="Toshchakov S.V."/>
            <person name="Nazina T.N."/>
        </authorList>
    </citation>
    <scope>NUCLEOTIDE SEQUENCE [LARGE SCALE GENOMIC DNA]</scope>
    <source>
        <strain evidence="3 4">JR1/69-2-13</strain>
    </source>
</reference>
<comment type="caution">
    <text evidence="3">The sequence shown here is derived from an EMBL/GenBank/DDBJ whole genome shotgun (WGS) entry which is preliminary data.</text>
</comment>
<dbReference type="GO" id="GO:0016787">
    <property type="term" value="F:hydrolase activity"/>
    <property type="evidence" value="ECO:0007669"/>
    <property type="project" value="UniProtKB-KW"/>
</dbReference>
<evidence type="ECO:0000259" key="2">
    <source>
        <dbReference type="Pfam" id="PF00561"/>
    </source>
</evidence>
<dbReference type="Gene3D" id="3.40.50.1820">
    <property type="entry name" value="alpha/beta hydrolase"/>
    <property type="match status" value="1"/>
</dbReference>
<dbReference type="PANTHER" id="PTHR43798:SF31">
    <property type="entry name" value="AB HYDROLASE SUPERFAMILY PROTEIN YCLE"/>
    <property type="match status" value="1"/>
</dbReference>
<organism evidence="3 4">
    <name type="scientific">Pollutimonas nitritireducens</name>
    <dbReference type="NCBI Taxonomy" id="2045209"/>
    <lineage>
        <taxon>Bacteria</taxon>
        <taxon>Pseudomonadati</taxon>
        <taxon>Pseudomonadota</taxon>
        <taxon>Betaproteobacteria</taxon>
        <taxon>Burkholderiales</taxon>
        <taxon>Alcaligenaceae</taxon>
        <taxon>Pollutimonas</taxon>
    </lineage>
</organism>
<dbReference type="InterPro" id="IPR050266">
    <property type="entry name" value="AB_hydrolase_sf"/>
</dbReference>
<dbReference type="Pfam" id="PF00561">
    <property type="entry name" value="Abhydrolase_1"/>
    <property type="match status" value="1"/>
</dbReference>
<dbReference type="GO" id="GO:0016020">
    <property type="term" value="C:membrane"/>
    <property type="evidence" value="ECO:0007669"/>
    <property type="project" value="TreeGrafter"/>
</dbReference>
<evidence type="ECO:0000313" key="3">
    <source>
        <dbReference type="EMBL" id="PLC55314.1"/>
    </source>
</evidence>
<gene>
    <name evidence="3" type="ORF">CR155_03680</name>
</gene>
<name>A0A2N4UJV4_9BURK</name>
<dbReference type="PANTHER" id="PTHR43798">
    <property type="entry name" value="MONOACYLGLYCEROL LIPASE"/>
    <property type="match status" value="1"/>
</dbReference>
<dbReference type="AlphaFoldDB" id="A0A2N4UJV4"/>
<sequence length="315" mass="35380">MEISMIRTSQQQTDDAVRTGYFTCEDGVRLYYEDIGKGAPIIFAHEFAGDMRIWAPQVSYFSRDFRVVTFNARGYPPSDVPTDPSLYSLDIAVRDIATLIKHLDLGNAHVVGFSMGSFAALFLGLRYPDLARSVTPVCCGYGAEKAWGAIHKSNFLELAGLLENDETADQASDRYANGATRMQYKQKDPKGWAEFALQFRQLSRKGRAMTLRHVLATRPSIYEFADDFKNMEVPVLLITGDEDEQTLQPGFFLKKHIPNLGLCVLPRCGHTVHLEEQGVFNSILYDFISSIEMNTWKPRAPGSFATAHYLEPDQA</sequence>
<dbReference type="OrthoDB" id="3663240at2"/>
<keyword evidence="1 3" id="KW-0378">Hydrolase</keyword>
<dbReference type="RefSeq" id="WP_102068638.1">
    <property type="nucleotide sequence ID" value="NZ_PDNV01000002.1"/>
</dbReference>
<dbReference type="InterPro" id="IPR000073">
    <property type="entry name" value="AB_hydrolase_1"/>
</dbReference>
<protein>
    <submittedName>
        <fullName evidence="3">Alpha/beta hydrolase</fullName>
    </submittedName>
</protein>
<feature type="domain" description="AB hydrolase-1" evidence="2">
    <location>
        <begin position="40"/>
        <end position="276"/>
    </location>
</feature>
<dbReference type="Proteomes" id="UP000234328">
    <property type="component" value="Unassembled WGS sequence"/>
</dbReference>